<protein>
    <submittedName>
        <fullName evidence="8">MATE family efflux transporter</fullName>
    </submittedName>
</protein>
<keyword evidence="2" id="KW-0813">Transport</keyword>
<feature type="transmembrane region" description="Helical" evidence="7">
    <location>
        <begin position="249"/>
        <end position="275"/>
    </location>
</feature>
<comment type="subcellular location">
    <subcellularLocation>
        <location evidence="1">Cell inner membrane</location>
        <topology evidence="1">Multi-pass membrane protein</topology>
    </subcellularLocation>
</comment>
<dbReference type="InterPro" id="IPR052031">
    <property type="entry name" value="Membrane_Transporter-Flippase"/>
</dbReference>
<dbReference type="Pfam" id="PF01554">
    <property type="entry name" value="MatE"/>
    <property type="match status" value="2"/>
</dbReference>
<dbReference type="AlphaFoldDB" id="A0A1E8CGP0"/>
<dbReference type="GO" id="GO:0042910">
    <property type="term" value="F:xenobiotic transmembrane transporter activity"/>
    <property type="evidence" value="ECO:0007669"/>
    <property type="project" value="InterPro"/>
</dbReference>
<evidence type="ECO:0000256" key="5">
    <source>
        <dbReference type="ARBA" id="ARBA00022989"/>
    </source>
</evidence>
<dbReference type="InterPro" id="IPR002528">
    <property type="entry name" value="MATE_fam"/>
</dbReference>
<feature type="transmembrane region" description="Helical" evidence="7">
    <location>
        <begin position="143"/>
        <end position="161"/>
    </location>
</feature>
<comment type="caution">
    <text evidence="8">The sequence shown here is derived from an EMBL/GenBank/DDBJ whole genome shotgun (WGS) entry which is preliminary data.</text>
</comment>
<dbReference type="STRING" id="1524254.PHACT_13755"/>
<keyword evidence="5 7" id="KW-1133">Transmembrane helix</keyword>
<dbReference type="EMBL" id="MASR01000002">
    <property type="protein sequence ID" value="OFE11596.1"/>
    <property type="molecule type" value="Genomic_DNA"/>
</dbReference>
<proteinExistence type="predicted"/>
<evidence type="ECO:0000256" key="1">
    <source>
        <dbReference type="ARBA" id="ARBA00004429"/>
    </source>
</evidence>
<dbReference type="RefSeq" id="WP_070118846.1">
    <property type="nucleotide sequence ID" value="NZ_MASR01000002.1"/>
</dbReference>
<keyword evidence="3" id="KW-1003">Cell membrane</keyword>
<keyword evidence="6 7" id="KW-0472">Membrane</keyword>
<feature type="transmembrane region" description="Helical" evidence="7">
    <location>
        <begin position="56"/>
        <end position="82"/>
    </location>
</feature>
<feature type="transmembrane region" description="Helical" evidence="7">
    <location>
        <begin position="287"/>
        <end position="308"/>
    </location>
</feature>
<keyword evidence="9" id="KW-1185">Reference proteome</keyword>
<evidence type="ECO:0000256" key="7">
    <source>
        <dbReference type="SAM" id="Phobius"/>
    </source>
</evidence>
<feature type="transmembrane region" description="Helical" evidence="7">
    <location>
        <begin position="394"/>
        <end position="414"/>
    </location>
</feature>
<reference evidence="9" key="1">
    <citation type="submission" date="2016-07" db="EMBL/GenBank/DDBJ databases">
        <authorList>
            <person name="Florea S."/>
            <person name="Webb J.S."/>
            <person name="Jaromczyk J."/>
            <person name="Schardl C.L."/>
        </authorList>
    </citation>
    <scope>NUCLEOTIDE SEQUENCE [LARGE SCALE GENOMIC DNA]</scope>
    <source>
        <strain evidence="9">KCTC 42131</strain>
    </source>
</reference>
<dbReference type="PANTHER" id="PTHR43549:SF3">
    <property type="entry name" value="MULTIDRUG RESISTANCE PROTEIN YPNP-RELATED"/>
    <property type="match status" value="1"/>
</dbReference>
<gene>
    <name evidence="8" type="ORF">PHACT_13755</name>
</gene>
<evidence type="ECO:0000256" key="6">
    <source>
        <dbReference type="ARBA" id="ARBA00023136"/>
    </source>
</evidence>
<dbReference type="PANTHER" id="PTHR43549">
    <property type="entry name" value="MULTIDRUG RESISTANCE PROTEIN YPNP-RELATED"/>
    <property type="match status" value="1"/>
</dbReference>
<feature type="transmembrane region" description="Helical" evidence="7">
    <location>
        <begin position="364"/>
        <end position="382"/>
    </location>
</feature>
<feature type="transmembrane region" description="Helical" evidence="7">
    <location>
        <begin position="329"/>
        <end position="352"/>
    </location>
</feature>
<accession>A0A1E8CGP0</accession>
<evidence type="ECO:0000256" key="3">
    <source>
        <dbReference type="ARBA" id="ARBA00022475"/>
    </source>
</evidence>
<feature type="transmembrane region" description="Helical" evidence="7">
    <location>
        <begin position="173"/>
        <end position="192"/>
    </location>
</feature>
<dbReference type="Proteomes" id="UP000175669">
    <property type="component" value="Unassembled WGS sequence"/>
</dbReference>
<evidence type="ECO:0000313" key="9">
    <source>
        <dbReference type="Proteomes" id="UP000175669"/>
    </source>
</evidence>
<organism evidence="8 9">
    <name type="scientific">Pseudohongiella acticola</name>
    <dbReference type="NCBI Taxonomy" id="1524254"/>
    <lineage>
        <taxon>Bacteria</taxon>
        <taxon>Pseudomonadati</taxon>
        <taxon>Pseudomonadota</taxon>
        <taxon>Gammaproteobacteria</taxon>
        <taxon>Pseudomonadales</taxon>
        <taxon>Pseudohongiellaceae</taxon>
        <taxon>Pseudohongiella</taxon>
    </lineage>
</organism>
<evidence type="ECO:0000313" key="8">
    <source>
        <dbReference type="EMBL" id="OFE11596.1"/>
    </source>
</evidence>
<dbReference type="NCBIfam" id="TIGR00797">
    <property type="entry name" value="matE"/>
    <property type="match status" value="1"/>
</dbReference>
<dbReference type="InterPro" id="IPR048279">
    <property type="entry name" value="MdtK-like"/>
</dbReference>
<name>A0A1E8CGP0_9GAMM</name>
<keyword evidence="4 7" id="KW-0812">Transmembrane</keyword>
<evidence type="ECO:0000256" key="4">
    <source>
        <dbReference type="ARBA" id="ARBA00022692"/>
    </source>
</evidence>
<sequence>MAEKRANKRYQLIDGPIASTLVSMTLPMILGMLMMFSFNLVDTFFISILGTEALSAISFTFPVTFTIMSLAIGLSIGTSAVVAKYIGRGEIEKAKEASTVTNYVAMALAGVLALTGYLLMDQIFLLLGATQSILPAIREYMDIWLPTSILLVALICANSVLRANGDTRTPSIIMASAGLVNAALDPLLIFGWGPIPALGIQGAALATLFSWVGACIFLFYYLAIRHELIHKGLPSVQVFRTSSKEMLRIGIPASGANMMTPIAAGVMTAIIAGYGETAVAAFGVGSRLESMACMVILALSSTLPPFVSQNLGAGRLSRIEEACRLSMRFVLGWQLLIYLLMAAGASFIAWVFTRDEEVASIIRLYIWIMPLSYGMQGVIILCNSALNAIHRPMVALYLSITRFFVLYVPLAWVGSMLFDLPGFFAGAFIANVLMALLSWLTFRRVMNKERQQLDIAEPA</sequence>
<feature type="transmembrane region" description="Helical" evidence="7">
    <location>
        <begin position="103"/>
        <end position="123"/>
    </location>
</feature>
<dbReference type="GO" id="GO:0005886">
    <property type="term" value="C:plasma membrane"/>
    <property type="evidence" value="ECO:0007669"/>
    <property type="project" value="UniProtKB-SubCell"/>
</dbReference>
<dbReference type="OrthoDB" id="9806302at2"/>
<dbReference type="GO" id="GO:0015297">
    <property type="term" value="F:antiporter activity"/>
    <property type="evidence" value="ECO:0007669"/>
    <property type="project" value="InterPro"/>
</dbReference>
<dbReference type="PIRSF" id="PIRSF006603">
    <property type="entry name" value="DinF"/>
    <property type="match status" value="1"/>
</dbReference>
<evidence type="ECO:0000256" key="2">
    <source>
        <dbReference type="ARBA" id="ARBA00022448"/>
    </source>
</evidence>
<feature type="transmembrane region" description="Helical" evidence="7">
    <location>
        <begin position="198"/>
        <end position="223"/>
    </location>
</feature>
<feature type="transmembrane region" description="Helical" evidence="7">
    <location>
        <begin position="420"/>
        <end position="442"/>
    </location>
</feature>